<proteinExistence type="predicted"/>
<gene>
    <name evidence="1" type="ORF">ES676_02575</name>
</gene>
<name>A0A8H2LEU3_9FLAO</name>
<evidence type="ECO:0000313" key="1">
    <source>
        <dbReference type="EMBL" id="TYB78114.1"/>
    </source>
</evidence>
<dbReference type="Proteomes" id="UP000323324">
    <property type="component" value="Unassembled WGS sequence"/>
</dbReference>
<dbReference type="SUPFAM" id="SSF52540">
    <property type="entry name" value="P-loop containing nucleoside triphosphate hydrolases"/>
    <property type="match status" value="1"/>
</dbReference>
<keyword evidence="2" id="KW-1185">Reference proteome</keyword>
<comment type="caution">
    <text evidence="1">The sequence shown here is derived from an EMBL/GenBank/DDBJ whole genome shotgun (WGS) entry which is preliminary data.</text>
</comment>
<accession>A0A8H2LEU3</accession>
<evidence type="ECO:0000313" key="2">
    <source>
        <dbReference type="Proteomes" id="UP000323324"/>
    </source>
</evidence>
<dbReference type="AlphaFoldDB" id="A0A8H2LEU3"/>
<protein>
    <recommendedName>
        <fullName evidence="3">ATPase</fullName>
    </recommendedName>
</protein>
<organism evidence="1 2">
    <name type="scientific">Bizionia saleffrena</name>
    <dbReference type="NCBI Taxonomy" id="291189"/>
    <lineage>
        <taxon>Bacteria</taxon>
        <taxon>Pseudomonadati</taxon>
        <taxon>Bacteroidota</taxon>
        <taxon>Flavobacteriia</taxon>
        <taxon>Flavobacteriales</taxon>
        <taxon>Flavobacteriaceae</taxon>
        <taxon>Bizionia</taxon>
    </lineage>
</organism>
<sequence>MKQLVGSVCAPKINIEENIQRQPIAPTKGQLWKVFKDVFFDMYGKPFIENEYTISNIKVLFFYFLNDPKFSNCHNLVKGLNTPSFNKGLLIIGGVGIGKTDYLKVFEKVFMHYNPLRFKMYSSKSLVTGFENCSVPMEKDYFFRDKDRKRLCIDDMGAEQNASNFGIFDIVGNILSNRYNKKLITYATTNFASSSNDVDETLRALGERYGHRVYDRLFEMFNVITFNGSSLRT</sequence>
<dbReference type="EMBL" id="VSKM01000002">
    <property type="protein sequence ID" value="TYB78114.1"/>
    <property type="molecule type" value="Genomic_DNA"/>
</dbReference>
<dbReference type="Gene3D" id="3.40.50.300">
    <property type="entry name" value="P-loop containing nucleotide triphosphate hydrolases"/>
    <property type="match status" value="1"/>
</dbReference>
<reference evidence="1 2" key="1">
    <citation type="submission" date="2019-08" db="EMBL/GenBank/DDBJ databases">
        <title>Genomes of Antarctic Bizionia species.</title>
        <authorList>
            <person name="Bowman J.P."/>
        </authorList>
    </citation>
    <scope>NUCLEOTIDE SEQUENCE [LARGE SCALE GENOMIC DNA]</scope>
    <source>
        <strain evidence="1 2">HFD</strain>
    </source>
</reference>
<evidence type="ECO:0008006" key="3">
    <source>
        <dbReference type="Google" id="ProtNLM"/>
    </source>
</evidence>
<dbReference type="InterPro" id="IPR027417">
    <property type="entry name" value="P-loop_NTPase"/>
</dbReference>